<dbReference type="InterPro" id="IPR052897">
    <property type="entry name" value="Sec-Metab_Biosynth_Hydrolase"/>
</dbReference>
<dbReference type="GO" id="GO:0016787">
    <property type="term" value="F:hydrolase activity"/>
    <property type="evidence" value="ECO:0007669"/>
    <property type="project" value="UniProtKB-KW"/>
</dbReference>
<dbReference type="EMBL" id="ML977743">
    <property type="protein sequence ID" value="KAF1992983.1"/>
    <property type="molecule type" value="Genomic_DNA"/>
</dbReference>
<name>A0A6A5VTZ4_9PLEO</name>
<gene>
    <name evidence="2" type="ORF">P154DRAFT_583262</name>
</gene>
<dbReference type="Gene3D" id="3.40.50.1820">
    <property type="entry name" value="alpha/beta hydrolase"/>
    <property type="match status" value="1"/>
</dbReference>
<dbReference type="InterPro" id="IPR000073">
    <property type="entry name" value="AB_hydrolase_1"/>
</dbReference>
<dbReference type="PANTHER" id="PTHR37017">
    <property type="entry name" value="AB HYDROLASE-1 DOMAIN-CONTAINING PROTEIN-RELATED"/>
    <property type="match status" value="1"/>
</dbReference>
<dbReference type="Pfam" id="PF12697">
    <property type="entry name" value="Abhydrolase_6"/>
    <property type="match status" value="1"/>
</dbReference>
<dbReference type="Proteomes" id="UP000799779">
    <property type="component" value="Unassembled WGS sequence"/>
</dbReference>
<proteinExistence type="predicted"/>
<dbReference type="SUPFAM" id="SSF53474">
    <property type="entry name" value="alpha/beta-Hydrolases"/>
    <property type="match status" value="1"/>
</dbReference>
<dbReference type="AlphaFoldDB" id="A0A6A5VTZ4"/>
<organism evidence="2 3">
    <name type="scientific">Amniculicola lignicola CBS 123094</name>
    <dbReference type="NCBI Taxonomy" id="1392246"/>
    <lineage>
        <taxon>Eukaryota</taxon>
        <taxon>Fungi</taxon>
        <taxon>Dikarya</taxon>
        <taxon>Ascomycota</taxon>
        <taxon>Pezizomycotina</taxon>
        <taxon>Dothideomycetes</taxon>
        <taxon>Pleosporomycetidae</taxon>
        <taxon>Pleosporales</taxon>
        <taxon>Amniculicolaceae</taxon>
        <taxon>Amniculicola</taxon>
    </lineage>
</organism>
<sequence>MTKPTIVLVPGAWHTPEIYDSVVTHLDADDYPTISLPLPSVGASPAHTSFDADVKAIRDCLTQLVEVEEKEVVLVTHSYTGMPGAEAPVGLGKKEREAKGFKGGVIRLVFIMAFAMPEGFQPTAGGAQFPDWMKLNPEDMTVDVHPDDAKRIFYHDLSEEEGTKWASKLQHQSVGVYTSTTTYAAWKFIPSTYVIGKTDKTSFTPELVDYIINSARAQEPTAFDVVEECDGGHCLMISKPEWLATVLKRAAKQA</sequence>
<accession>A0A6A5VTZ4</accession>
<feature type="domain" description="AB hydrolase-1" evidence="1">
    <location>
        <begin position="6"/>
        <end position="244"/>
    </location>
</feature>
<dbReference type="PANTHER" id="PTHR37017:SF11">
    <property type="entry name" value="ESTERASE_LIPASE_THIOESTERASE DOMAIN-CONTAINING PROTEIN"/>
    <property type="match status" value="1"/>
</dbReference>
<evidence type="ECO:0000313" key="3">
    <source>
        <dbReference type="Proteomes" id="UP000799779"/>
    </source>
</evidence>
<evidence type="ECO:0000259" key="1">
    <source>
        <dbReference type="Pfam" id="PF12697"/>
    </source>
</evidence>
<dbReference type="InterPro" id="IPR029058">
    <property type="entry name" value="AB_hydrolase_fold"/>
</dbReference>
<protein>
    <submittedName>
        <fullName evidence="2">Alpha/beta-hydrolase</fullName>
    </submittedName>
</protein>
<keyword evidence="3" id="KW-1185">Reference proteome</keyword>
<reference evidence="2" key="1">
    <citation type="journal article" date="2020" name="Stud. Mycol.">
        <title>101 Dothideomycetes genomes: a test case for predicting lifestyles and emergence of pathogens.</title>
        <authorList>
            <person name="Haridas S."/>
            <person name="Albert R."/>
            <person name="Binder M."/>
            <person name="Bloem J."/>
            <person name="Labutti K."/>
            <person name="Salamov A."/>
            <person name="Andreopoulos B."/>
            <person name="Baker S."/>
            <person name="Barry K."/>
            <person name="Bills G."/>
            <person name="Bluhm B."/>
            <person name="Cannon C."/>
            <person name="Castanera R."/>
            <person name="Culley D."/>
            <person name="Daum C."/>
            <person name="Ezra D."/>
            <person name="Gonzalez J."/>
            <person name="Henrissat B."/>
            <person name="Kuo A."/>
            <person name="Liang C."/>
            <person name="Lipzen A."/>
            <person name="Lutzoni F."/>
            <person name="Magnuson J."/>
            <person name="Mondo S."/>
            <person name="Nolan M."/>
            <person name="Ohm R."/>
            <person name="Pangilinan J."/>
            <person name="Park H.-J."/>
            <person name="Ramirez L."/>
            <person name="Alfaro M."/>
            <person name="Sun H."/>
            <person name="Tritt A."/>
            <person name="Yoshinaga Y."/>
            <person name="Zwiers L.-H."/>
            <person name="Turgeon B."/>
            <person name="Goodwin S."/>
            <person name="Spatafora J."/>
            <person name="Crous P."/>
            <person name="Grigoriev I."/>
        </authorList>
    </citation>
    <scope>NUCLEOTIDE SEQUENCE</scope>
    <source>
        <strain evidence="2">CBS 123094</strain>
    </source>
</reference>
<dbReference type="OrthoDB" id="1263307at2759"/>
<evidence type="ECO:0000313" key="2">
    <source>
        <dbReference type="EMBL" id="KAF1992983.1"/>
    </source>
</evidence>
<keyword evidence="2" id="KW-0378">Hydrolase</keyword>